<dbReference type="RefSeq" id="WP_306055190.1">
    <property type="nucleotide sequence ID" value="NZ_CP120997.1"/>
</dbReference>
<accession>A0ABY9HJV2</accession>
<sequence>MIEIGKVGRITAGDDTGRFVRIDELPDTPPSYLVLLARDPAFLDGCGDDWVENREGLDDYFAEARWGVEWISP</sequence>
<evidence type="ECO:0000313" key="2">
    <source>
        <dbReference type="Proteomes" id="UP001239522"/>
    </source>
</evidence>
<dbReference type="Proteomes" id="UP001239522">
    <property type="component" value="Chromosome"/>
</dbReference>
<name>A0ABY9HJV2_9ACTN</name>
<proteinExistence type="predicted"/>
<reference evidence="1 2" key="1">
    <citation type="submission" date="2023-03" db="EMBL/GenBank/DDBJ databases">
        <title>Isolation and description of six Streptomyces strains from soil environments, able to metabolize different microbial glucans.</title>
        <authorList>
            <person name="Widen T."/>
            <person name="Larsbrink J."/>
        </authorList>
    </citation>
    <scope>NUCLEOTIDE SEQUENCE [LARGE SCALE GENOMIC DNA]</scope>
    <source>
        <strain evidence="1 2">Mut1</strain>
    </source>
</reference>
<evidence type="ECO:0000313" key="1">
    <source>
        <dbReference type="EMBL" id="WLQ34765.1"/>
    </source>
</evidence>
<organism evidence="1 2">
    <name type="scientific">Streptomyces castrisilvae</name>
    <dbReference type="NCBI Taxonomy" id="3033811"/>
    <lineage>
        <taxon>Bacteria</taxon>
        <taxon>Bacillati</taxon>
        <taxon>Actinomycetota</taxon>
        <taxon>Actinomycetes</taxon>
        <taxon>Kitasatosporales</taxon>
        <taxon>Streptomycetaceae</taxon>
        <taxon>Streptomyces</taxon>
    </lineage>
</organism>
<protein>
    <submittedName>
        <fullName evidence="1">Uncharacterized protein</fullName>
    </submittedName>
</protein>
<gene>
    <name evidence="1" type="ORF">P8A18_15560</name>
</gene>
<keyword evidence="2" id="KW-1185">Reference proteome</keyword>
<dbReference type="EMBL" id="CP120997">
    <property type="protein sequence ID" value="WLQ34765.1"/>
    <property type="molecule type" value="Genomic_DNA"/>
</dbReference>